<comment type="caution">
    <text evidence="5">The sequence shown here is derived from an EMBL/GenBank/DDBJ whole genome shotgun (WGS) entry which is preliminary data.</text>
</comment>
<evidence type="ECO:0000256" key="3">
    <source>
        <dbReference type="SAM" id="Coils"/>
    </source>
</evidence>
<dbReference type="STRING" id="1802301.A2664_02795"/>
<dbReference type="NCBIfam" id="TIGR00496">
    <property type="entry name" value="frr"/>
    <property type="match status" value="1"/>
</dbReference>
<feature type="domain" description="Ribosome recycling factor" evidence="4">
    <location>
        <begin position="19"/>
        <end position="181"/>
    </location>
</feature>
<dbReference type="PANTHER" id="PTHR20982:SF3">
    <property type="entry name" value="MITOCHONDRIAL RIBOSOME RECYCLING FACTOR PSEUDO 1"/>
    <property type="match status" value="1"/>
</dbReference>
<dbReference type="InterPro" id="IPR002661">
    <property type="entry name" value="Ribosome_recyc_fac"/>
</dbReference>
<dbReference type="FunFam" id="3.30.1360.40:FF:000001">
    <property type="entry name" value="Ribosome-recycling factor"/>
    <property type="match status" value="1"/>
</dbReference>
<keyword evidence="2" id="KW-0648">Protein biosynthesis</keyword>
<proteinExistence type="inferred from homology"/>
<dbReference type="EMBL" id="MHRF01000004">
    <property type="protein sequence ID" value="OHA18541.1"/>
    <property type="molecule type" value="Genomic_DNA"/>
</dbReference>
<comment type="similarity">
    <text evidence="1">Belongs to the RRF family.</text>
</comment>
<evidence type="ECO:0000256" key="1">
    <source>
        <dbReference type="ARBA" id="ARBA00005912"/>
    </source>
</evidence>
<feature type="coiled-coil region" evidence="3">
    <location>
        <begin position="113"/>
        <end position="176"/>
    </location>
</feature>
<gene>
    <name evidence="5" type="ORF">A2664_02795</name>
</gene>
<evidence type="ECO:0000313" key="6">
    <source>
        <dbReference type="Proteomes" id="UP000178873"/>
    </source>
</evidence>
<protein>
    <submittedName>
        <fullName evidence="5">Ribosome recycling factor</fullName>
    </submittedName>
</protein>
<evidence type="ECO:0000256" key="2">
    <source>
        <dbReference type="ARBA" id="ARBA00022917"/>
    </source>
</evidence>
<keyword evidence="3" id="KW-0175">Coiled coil</keyword>
<dbReference type="PANTHER" id="PTHR20982">
    <property type="entry name" value="RIBOSOME RECYCLING FACTOR"/>
    <property type="match status" value="1"/>
</dbReference>
<dbReference type="Proteomes" id="UP000178873">
    <property type="component" value="Unassembled WGS sequence"/>
</dbReference>
<dbReference type="InterPro" id="IPR036191">
    <property type="entry name" value="RRF_sf"/>
</dbReference>
<dbReference type="InterPro" id="IPR023584">
    <property type="entry name" value="Ribosome_recyc_fac_dom"/>
</dbReference>
<reference evidence="5 6" key="1">
    <citation type="journal article" date="2016" name="Nat. Commun.">
        <title>Thousands of microbial genomes shed light on interconnected biogeochemical processes in an aquifer system.</title>
        <authorList>
            <person name="Anantharaman K."/>
            <person name="Brown C.T."/>
            <person name="Hug L.A."/>
            <person name="Sharon I."/>
            <person name="Castelle C.J."/>
            <person name="Probst A.J."/>
            <person name="Thomas B.C."/>
            <person name="Singh A."/>
            <person name="Wilkins M.J."/>
            <person name="Karaoz U."/>
            <person name="Brodie E.L."/>
            <person name="Williams K.H."/>
            <person name="Hubbard S.S."/>
            <person name="Banfield J.F."/>
        </authorList>
    </citation>
    <scope>NUCLEOTIDE SEQUENCE [LARGE SCALE GENOMIC DNA]</scope>
</reference>
<dbReference type="AlphaFoldDB" id="A0A1G2M681"/>
<evidence type="ECO:0000259" key="4">
    <source>
        <dbReference type="Pfam" id="PF01765"/>
    </source>
</evidence>
<name>A0A1G2M681_9BACT</name>
<dbReference type="Pfam" id="PF01765">
    <property type="entry name" value="RRF"/>
    <property type="match status" value="1"/>
</dbReference>
<dbReference type="Gene3D" id="1.10.132.20">
    <property type="entry name" value="Ribosome-recycling factor"/>
    <property type="match status" value="1"/>
</dbReference>
<organism evidence="5 6">
    <name type="scientific">Candidatus Taylorbacteria bacterium RIFCSPHIGHO2_01_FULL_46_22b</name>
    <dbReference type="NCBI Taxonomy" id="1802301"/>
    <lineage>
        <taxon>Bacteria</taxon>
        <taxon>Candidatus Tayloriibacteriota</taxon>
    </lineage>
</organism>
<evidence type="ECO:0000313" key="5">
    <source>
        <dbReference type="EMBL" id="OHA18541.1"/>
    </source>
</evidence>
<dbReference type="SUPFAM" id="SSF55194">
    <property type="entry name" value="Ribosome recycling factor, RRF"/>
    <property type="match status" value="1"/>
</dbReference>
<dbReference type="GO" id="GO:0006412">
    <property type="term" value="P:translation"/>
    <property type="evidence" value="ECO:0007669"/>
    <property type="project" value="UniProtKB-KW"/>
</dbReference>
<dbReference type="Gene3D" id="3.30.1360.40">
    <property type="match status" value="1"/>
</dbReference>
<dbReference type="GO" id="GO:0043023">
    <property type="term" value="F:ribosomal large subunit binding"/>
    <property type="evidence" value="ECO:0007669"/>
    <property type="project" value="TreeGrafter"/>
</dbReference>
<sequence length="183" mass="21005">MAYDFKNLKAKVTETGDWLRKEFSAIRTGRATPMILDTVLVESYGAKMKVANLASVNIEDARSLRITPYDASQIKNIEKAIVQSNLGLSVSVDDRGVRIVFPELTADRREAYIKVAKEKIEEARKHLRNARDEVWKDIQAQERDGKIREDDKFRLKDSMQKTIDDASKEFDTLLAKKEQEIRS</sequence>
<accession>A0A1G2M681</accession>